<dbReference type="RefSeq" id="WP_096056364.1">
    <property type="nucleotide sequence ID" value="NZ_CP023344.1"/>
</dbReference>
<gene>
    <name evidence="2" type="ORF">CMV30_12605</name>
</gene>
<feature type="domain" description="Methyltransferase type 11" evidence="1">
    <location>
        <begin position="94"/>
        <end position="142"/>
    </location>
</feature>
<evidence type="ECO:0000313" key="2">
    <source>
        <dbReference type="EMBL" id="ATC64733.1"/>
    </source>
</evidence>
<dbReference type="InterPro" id="IPR029063">
    <property type="entry name" value="SAM-dependent_MTases_sf"/>
</dbReference>
<dbReference type="CDD" id="cd02440">
    <property type="entry name" value="AdoMet_MTases"/>
    <property type="match status" value="1"/>
</dbReference>
<reference evidence="2 3" key="1">
    <citation type="submission" date="2017-09" db="EMBL/GenBank/DDBJ databases">
        <title>Complete genome sequence of Verrucomicrobial strain HZ-65, isolated from freshwater.</title>
        <authorList>
            <person name="Choi A."/>
        </authorList>
    </citation>
    <scope>NUCLEOTIDE SEQUENCE [LARGE SCALE GENOMIC DNA]</scope>
    <source>
        <strain evidence="2 3">HZ-65</strain>
    </source>
</reference>
<accession>A0A290Q8G4</accession>
<evidence type="ECO:0000313" key="3">
    <source>
        <dbReference type="Proteomes" id="UP000217265"/>
    </source>
</evidence>
<sequence>MIDKLLLRKPYFPDPNANRMNHVGDVVRARENYLKYRPSNLTYLLRKRFEWMNDFIRPGESGIEVGCGTGLSKLFIVAPDFILTDYADHPWVEVKVDALNMPYADASLDYIVSSNMIHHLATPAQFFKECQRVLKPGGRIIIQEINTSLAMRAILRAMRHEGYSFEPDVFSFDVICNDPRDLWSANCAIPRILFDDQARFEREQTAFKITHKKFTEFMLFPLSGGVIAKTKTINLPKVFLGLVNALDGLLCAIAPQHFALQRQIVLEKR</sequence>
<dbReference type="Proteomes" id="UP000217265">
    <property type="component" value="Chromosome"/>
</dbReference>
<dbReference type="KEGG" id="vbh:CMV30_12605"/>
<dbReference type="EMBL" id="CP023344">
    <property type="protein sequence ID" value="ATC64733.1"/>
    <property type="molecule type" value="Genomic_DNA"/>
</dbReference>
<keyword evidence="3" id="KW-1185">Reference proteome</keyword>
<dbReference type="Gene3D" id="3.40.50.150">
    <property type="entry name" value="Vaccinia Virus protein VP39"/>
    <property type="match status" value="1"/>
</dbReference>
<dbReference type="GO" id="GO:0008757">
    <property type="term" value="F:S-adenosylmethionine-dependent methyltransferase activity"/>
    <property type="evidence" value="ECO:0007669"/>
    <property type="project" value="InterPro"/>
</dbReference>
<dbReference type="Pfam" id="PF08241">
    <property type="entry name" value="Methyltransf_11"/>
    <property type="match status" value="1"/>
</dbReference>
<proteinExistence type="predicted"/>
<dbReference type="SUPFAM" id="SSF53335">
    <property type="entry name" value="S-adenosyl-L-methionine-dependent methyltransferases"/>
    <property type="match status" value="1"/>
</dbReference>
<organism evidence="2 3">
    <name type="scientific">Nibricoccus aquaticus</name>
    <dbReference type="NCBI Taxonomy" id="2576891"/>
    <lineage>
        <taxon>Bacteria</taxon>
        <taxon>Pseudomonadati</taxon>
        <taxon>Verrucomicrobiota</taxon>
        <taxon>Opitutia</taxon>
        <taxon>Opitutales</taxon>
        <taxon>Opitutaceae</taxon>
        <taxon>Nibricoccus</taxon>
    </lineage>
</organism>
<dbReference type="OrthoDB" id="8769632at2"/>
<dbReference type="InterPro" id="IPR013216">
    <property type="entry name" value="Methyltransf_11"/>
</dbReference>
<keyword evidence="2" id="KW-0489">Methyltransferase</keyword>
<evidence type="ECO:0000259" key="1">
    <source>
        <dbReference type="Pfam" id="PF08241"/>
    </source>
</evidence>
<protein>
    <submittedName>
        <fullName evidence="2">Methyltransferase type 11</fullName>
    </submittedName>
</protein>
<dbReference type="PANTHER" id="PTHR43591">
    <property type="entry name" value="METHYLTRANSFERASE"/>
    <property type="match status" value="1"/>
</dbReference>
<dbReference type="PANTHER" id="PTHR43591:SF24">
    <property type="entry name" value="2-METHOXY-6-POLYPRENYL-1,4-BENZOQUINOL METHYLASE, MITOCHONDRIAL"/>
    <property type="match status" value="1"/>
</dbReference>
<dbReference type="AlphaFoldDB" id="A0A290Q8G4"/>
<name>A0A290Q8G4_9BACT</name>
<dbReference type="GO" id="GO:0032259">
    <property type="term" value="P:methylation"/>
    <property type="evidence" value="ECO:0007669"/>
    <property type="project" value="UniProtKB-KW"/>
</dbReference>
<keyword evidence="2" id="KW-0808">Transferase</keyword>